<dbReference type="GO" id="GO:0003676">
    <property type="term" value="F:nucleic acid binding"/>
    <property type="evidence" value="ECO:0007669"/>
    <property type="project" value="InterPro"/>
</dbReference>
<reference evidence="2" key="1">
    <citation type="submission" date="2020-04" db="EMBL/GenBank/DDBJ databases">
        <authorList>
            <person name="Alioto T."/>
            <person name="Alioto T."/>
            <person name="Gomez Garrido J."/>
        </authorList>
    </citation>
    <scope>NUCLEOTIDE SEQUENCE</scope>
    <source>
        <strain evidence="2">A484AB</strain>
    </source>
</reference>
<dbReference type="EMBL" id="CACRXK020003396">
    <property type="protein sequence ID" value="CAB3998602.1"/>
    <property type="molecule type" value="Genomic_DNA"/>
</dbReference>
<dbReference type="SMART" id="SM00343">
    <property type="entry name" value="ZnF_C2HC"/>
    <property type="match status" value="2"/>
</dbReference>
<accession>A0A7D9I6C4</accession>
<dbReference type="PANTHER" id="PTHR37984:SF8">
    <property type="entry name" value="CCHC-TYPE DOMAIN-CONTAINING PROTEIN"/>
    <property type="match status" value="1"/>
</dbReference>
<dbReference type="Gene3D" id="3.10.10.10">
    <property type="entry name" value="HIV Type 1 Reverse Transcriptase, subunit A, domain 1"/>
    <property type="match status" value="1"/>
</dbReference>
<protein>
    <submittedName>
        <fullName evidence="2">Retrovirus-related Pol poly from transposon</fullName>
    </submittedName>
</protein>
<dbReference type="CDD" id="cd05481">
    <property type="entry name" value="retropepsin_like_LTR_1"/>
    <property type="match status" value="1"/>
</dbReference>
<dbReference type="PANTHER" id="PTHR37984">
    <property type="entry name" value="PROTEIN CBG26694"/>
    <property type="match status" value="1"/>
</dbReference>
<feature type="compositionally biased region" description="Polar residues" evidence="1">
    <location>
        <begin position="162"/>
        <end position="177"/>
    </location>
</feature>
<dbReference type="Proteomes" id="UP001152795">
    <property type="component" value="Unassembled WGS sequence"/>
</dbReference>
<name>A0A7D9I6C4_PARCT</name>
<keyword evidence="3" id="KW-1185">Reference proteome</keyword>
<gene>
    <name evidence="2" type="ORF">PACLA_8A047838</name>
</gene>
<dbReference type="InterPro" id="IPR001878">
    <property type="entry name" value="Znf_CCHC"/>
</dbReference>
<dbReference type="AlphaFoldDB" id="A0A7D9I6C4"/>
<dbReference type="OrthoDB" id="10492116at2759"/>
<dbReference type="Gene3D" id="4.10.60.10">
    <property type="entry name" value="Zinc finger, CCHC-type"/>
    <property type="match status" value="1"/>
</dbReference>
<proteinExistence type="predicted"/>
<dbReference type="InterPro" id="IPR000477">
    <property type="entry name" value="RT_dom"/>
</dbReference>
<dbReference type="SUPFAM" id="SSF56672">
    <property type="entry name" value="DNA/RNA polymerases"/>
    <property type="match status" value="1"/>
</dbReference>
<dbReference type="Gene3D" id="3.30.70.270">
    <property type="match status" value="2"/>
</dbReference>
<evidence type="ECO:0000256" key="1">
    <source>
        <dbReference type="SAM" id="MobiDB-lite"/>
    </source>
</evidence>
<evidence type="ECO:0000313" key="2">
    <source>
        <dbReference type="EMBL" id="CAB3998602.1"/>
    </source>
</evidence>
<dbReference type="InterPro" id="IPR043128">
    <property type="entry name" value="Rev_trsase/Diguanyl_cyclase"/>
</dbReference>
<organism evidence="2 3">
    <name type="scientific">Paramuricea clavata</name>
    <name type="common">Red gorgonian</name>
    <name type="synonym">Violescent sea-whip</name>
    <dbReference type="NCBI Taxonomy" id="317549"/>
    <lineage>
        <taxon>Eukaryota</taxon>
        <taxon>Metazoa</taxon>
        <taxon>Cnidaria</taxon>
        <taxon>Anthozoa</taxon>
        <taxon>Octocorallia</taxon>
        <taxon>Malacalcyonacea</taxon>
        <taxon>Plexauridae</taxon>
        <taxon>Paramuricea</taxon>
    </lineage>
</organism>
<sequence length="522" mass="58664">MRDKFLFNLNESFSHFREDIFYRDGQRKPEDPPFTLAFVVSQALSYEAAQKTSKMLQHLTTEEQVHYTSASRDLPKLFARPAKPNMNLKPCWYCGNKQSHHRELCPAYGKTCSYCRKTGHFAKVCMQAVKGRKIKQQQVRLLNQDSPRPCWEESVRHEQCFDISNQKQPEQTSTTQHPKPVTLSRPQSGQPDDSIKVPFQIDSAASCNTLPAKYLVEIPWAHLEPSNAVLQPYAGSSIHPIGQIKLKSTRSSYVETLTFQVINTSQPALLSVDANLYRTPGSTAGQLNGNTNQARQDPCLSRSIADPQQGNTSAKIHNSHLGGELAQVTVHNVKCMTVIDVKEAFHNIPLTSRSSLMTTMSTPWGRYTWTRLPYGISSASEEWQRRIHMVLEGLTVISIADDILVPGCGDTDKEARVDHDQNLIAVLERLEQNHVKIDAAKMKFMKTSATFMGHLITSDGLRPDPTTVEAVTNLPTPHDKQGIRRFLGAINYLSKFCPRLSSVTQPLRALTKDNGPFVWSNH</sequence>
<dbReference type="Pfam" id="PF00078">
    <property type="entry name" value="RVT_1"/>
    <property type="match status" value="1"/>
</dbReference>
<dbReference type="InterPro" id="IPR043502">
    <property type="entry name" value="DNA/RNA_pol_sf"/>
</dbReference>
<dbReference type="CDD" id="cd01647">
    <property type="entry name" value="RT_LTR"/>
    <property type="match status" value="1"/>
</dbReference>
<comment type="caution">
    <text evidence="2">The sequence shown here is derived from an EMBL/GenBank/DDBJ whole genome shotgun (WGS) entry which is preliminary data.</text>
</comment>
<evidence type="ECO:0000313" key="3">
    <source>
        <dbReference type="Proteomes" id="UP001152795"/>
    </source>
</evidence>
<dbReference type="InterPro" id="IPR050951">
    <property type="entry name" value="Retrovirus_Pol_polyprotein"/>
</dbReference>
<feature type="region of interest" description="Disordered" evidence="1">
    <location>
        <begin position="162"/>
        <end position="195"/>
    </location>
</feature>
<dbReference type="GO" id="GO:0008270">
    <property type="term" value="F:zinc ion binding"/>
    <property type="evidence" value="ECO:0007669"/>
    <property type="project" value="InterPro"/>
</dbReference>